<sequence length="176" mass="19949">MDPSLLWPGPFTTRAPSILPTLPGPFWQNITDLAIVFDARTPSGEWYFCAPDGIDIHNPPFFDPSQSGAPLTPADTDVLEREIPPGYDAHETQEALTLGHFDFPFDLVNSGWAPTWTDRLVPEERPLLPLIEAWARALSQMPRLRRAELKKTLRLPVVKTTLRLPVFRRGGDRYYD</sequence>
<protein>
    <submittedName>
        <fullName evidence="1">Uncharacterized protein</fullName>
    </submittedName>
</protein>
<proteinExistence type="predicted"/>
<dbReference type="Proteomes" id="UP001583177">
    <property type="component" value="Unassembled WGS sequence"/>
</dbReference>
<name>A0ABR3VVK9_9PEZI</name>
<keyword evidence="2" id="KW-1185">Reference proteome</keyword>
<organism evidence="1 2">
    <name type="scientific">Diaporthe australafricana</name>
    <dbReference type="NCBI Taxonomy" id="127596"/>
    <lineage>
        <taxon>Eukaryota</taxon>
        <taxon>Fungi</taxon>
        <taxon>Dikarya</taxon>
        <taxon>Ascomycota</taxon>
        <taxon>Pezizomycotina</taxon>
        <taxon>Sordariomycetes</taxon>
        <taxon>Sordariomycetidae</taxon>
        <taxon>Diaporthales</taxon>
        <taxon>Diaporthaceae</taxon>
        <taxon>Diaporthe</taxon>
    </lineage>
</organism>
<dbReference type="EMBL" id="JAWRVE010000276">
    <property type="protein sequence ID" value="KAL1846167.1"/>
    <property type="molecule type" value="Genomic_DNA"/>
</dbReference>
<accession>A0ABR3VVK9</accession>
<evidence type="ECO:0000313" key="2">
    <source>
        <dbReference type="Proteomes" id="UP001583177"/>
    </source>
</evidence>
<evidence type="ECO:0000313" key="1">
    <source>
        <dbReference type="EMBL" id="KAL1846167.1"/>
    </source>
</evidence>
<gene>
    <name evidence="1" type="ORF">Daus18300_014330</name>
</gene>
<reference evidence="1 2" key="1">
    <citation type="journal article" date="2024" name="IMA Fungus">
        <title>IMA Genome - F19 : A genome assembly and annotation guide to empower mycologists, including annotated draft genome sequences of Ceratocystis pirilliformis, Diaporthe australafricana, Fusarium ophioides, Paecilomyces lecythidis, and Sporothrix stenoceras.</title>
        <authorList>
            <person name="Aylward J."/>
            <person name="Wilson A.M."/>
            <person name="Visagie C.M."/>
            <person name="Spraker J."/>
            <person name="Barnes I."/>
            <person name="Buitendag C."/>
            <person name="Ceriani C."/>
            <person name="Del Mar Angel L."/>
            <person name="du Plessis D."/>
            <person name="Fuchs T."/>
            <person name="Gasser K."/>
            <person name="Kramer D."/>
            <person name="Li W."/>
            <person name="Munsamy K."/>
            <person name="Piso A."/>
            <person name="Price J.L."/>
            <person name="Sonnekus B."/>
            <person name="Thomas C."/>
            <person name="van der Nest A."/>
            <person name="van Dijk A."/>
            <person name="van Heerden A."/>
            <person name="van Vuuren N."/>
            <person name="Yilmaz N."/>
            <person name="Duong T.A."/>
            <person name="van der Merwe N.A."/>
            <person name="Wingfield M.J."/>
            <person name="Wingfield B.D."/>
        </authorList>
    </citation>
    <scope>NUCLEOTIDE SEQUENCE [LARGE SCALE GENOMIC DNA]</scope>
    <source>
        <strain evidence="1 2">CMW 18300</strain>
    </source>
</reference>
<comment type="caution">
    <text evidence="1">The sequence shown here is derived from an EMBL/GenBank/DDBJ whole genome shotgun (WGS) entry which is preliminary data.</text>
</comment>